<dbReference type="AlphaFoldDB" id="A0A080M6C1"/>
<gene>
    <name evidence="1" type="ORF">AW06_002110</name>
</gene>
<comment type="caution">
    <text evidence="1">The sequence shown here is derived from an EMBL/GenBank/DDBJ whole genome shotgun (WGS) entry which is preliminary data.</text>
</comment>
<protein>
    <submittedName>
        <fullName evidence="1">Uncharacterized protein</fullName>
    </submittedName>
</protein>
<name>A0A080M6C1_9PROT</name>
<evidence type="ECO:0000313" key="1">
    <source>
        <dbReference type="EMBL" id="KFB76793.1"/>
    </source>
</evidence>
<reference evidence="1" key="1">
    <citation type="submission" date="2014-02" db="EMBL/GenBank/DDBJ databases">
        <title>Expanding our view of genomic diversity in Candidatus Accumulibacter clades.</title>
        <authorList>
            <person name="Skennerton C.T."/>
            <person name="Barr J.J."/>
            <person name="Slater F.R."/>
            <person name="Bond P.L."/>
            <person name="Tyson G.W."/>
        </authorList>
    </citation>
    <scope>NUCLEOTIDE SEQUENCE [LARGE SCALE GENOMIC DNA]</scope>
</reference>
<organism evidence="1 2">
    <name type="scientific">Candidatus Accumulibacter cognatus</name>
    <dbReference type="NCBI Taxonomy" id="2954383"/>
    <lineage>
        <taxon>Bacteria</taxon>
        <taxon>Pseudomonadati</taxon>
        <taxon>Pseudomonadota</taxon>
        <taxon>Betaproteobacteria</taxon>
        <taxon>Candidatus Accumulibacter</taxon>
    </lineage>
</organism>
<proteinExistence type="predicted"/>
<dbReference type="Proteomes" id="UP000021315">
    <property type="component" value="Unassembled WGS sequence"/>
</dbReference>
<sequence>MHLSKQDLFQRNDEWLKKLPMERLLEVSKRLLYDVKES</sequence>
<accession>A0A080M6C1</accession>
<evidence type="ECO:0000313" key="2">
    <source>
        <dbReference type="Proteomes" id="UP000021315"/>
    </source>
</evidence>
<dbReference type="EMBL" id="JDST02000045">
    <property type="protein sequence ID" value="KFB76793.1"/>
    <property type="molecule type" value="Genomic_DNA"/>
</dbReference>
<dbReference type="STRING" id="1453999.AW06_002110"/>
<keyword evidence="2" id="KW-1185">Reference proteome</keyword>